<dbReference type="NCBIfam" id="TIGR00778">
    <property type="entry name" value="ahpD_dom"/>
    <property type="match status" value="1"/>
</dbReference>
<gene>
    <name evidence="3" type="ORF">GCM10010346_04950</name>
</gene>
<dbReference type="Proteomes" id="UP000599437">
    <property type="component" value="Unassembled WGS sequence"/>
</dbReference>
<dbReference type="PANTHER" id="PTHR35446">
    <property type="entry name" value="SI:CH211-175M2.5"/>
    <property type="match status" value="1"/>
</dbReference>
<proteinExistence type="predicted"/>
<dbReference type="Pfam" id="PF02627">
    <property type="entry name" value="CMD"/>
    <property type="match status" value="1"/>
</dbReference>
<dbReference type="SUPFAM" id="SSF69118">
    <property type="entry name" value="AhpD-like"/>
    <property type="match status" value="1"/>
</dbReference>
<dbReference type="EMBL" id="BMVO01000001">
    <property type="protein sequence ID" value="GHA85405.1"/>
    <property type="molecule type" value="Genomic_DNA"/>
</dbReference>
<feature type="domain" description="Carboxymuconolactone decarboxylase-like" evidence="2">
    <location>
        <begin position="57"/>
        <end position="104"/>
    </location>
</feature>
<dbReference type="Gene3D" id="1.20.1290.10">
    <property type="entry name" value="AhpD-like"/>
    <property type="match status" value="1"/>
</dbReference>
<name>A0ABQ3DDS8_9ACTN</name>
<dbReference type="InterPro" id="IPR029032">
    <property type="entry name" value="AhpD-like"/>
</dbReference>
<evidence type="ECO:0000259" key="2">
    <source>
        <dbReference type="Pfam" id="PF02627"/>
    </source>
</evidence>
<evidence type="ECO:0000256" key="1">
    <source>
        <dbReference type="SAM" id="MobiDB-lite"/>
    </source>
</evidence>
<sequence length="187" mass="19992">MTGNRNDFFPDHTTETAPAAARRPMEATAKRLGYLPAPVGRLATSPHLLDGFLKISAIFESSTLDPLPREVVIMTIATRNGCHVCVAMHTAKLTALGADAAVITSLREGRPTADERLEAVRRFTLDVVATSGAVSDDTLRRFLGHGYTAQNALEVVLGIGAYTMSTLANRMTGAPLDEQLAAFAPQE</sequence>
<dbReference type="InterPro" id="IPR004675">
    <property type="entry name" value="AhpD_core"/>
</dbReference>
<evidence type="ECO:0000313" key="4">
    <source>
        <dbReference type="Proteomes" id="UP000599437"/>
    </source>
</evidence>
<accession>A0ABQ3DDS8</accession>
<dbReference type="PANTHER" id="PTHR35446:SF3">
    <property type="entry name" value="CMD DOMAIN-CONTAINING PROTEIN"/>
    <property type="match status" value="1"/>
</dbReference>
<dbReference type="InterPro" id="IPR003779">
    <property type="entry name" value="CMD-like"/>
</dbReference>
<comment type="caution">
    <text evidence="3">The sequence shown here is derived from an EMBL/GenBank/DDBJ whole genome shotgun (WGS) entry which is preliminary data.</text>
</comment>
<evidence type="ECO:0000313" key="3">
    <source>
        <dbReference type="EMBL" id="GHA85405.1"/>
    </source>
</evidence>
<feature type="region of interest" description="Disordered" evidence="1">
    <location>
        <begin position="1"/>
        <end position="22"/>
    </location>
</feature>
<protein>
    <submittedName>
        <fullName evidence="3">Alkyl hydroperoxide reductase AhpD</fullName>
    </submittedName>
</protein>
<keyword evidence="4" id="KW-1185">Reference proteome</keyword>
<organism evidence="3 4">
    <name type="scientific">Streptomyces chryseus</name>
    <dbReference type="NCBI Taxonomy" id="68186"/>
    <lineage>
        <taxon>Bacteria</taxon>
        <taxon>Bacillati</taxon>
        <taxon>Actinomycetota</taxon>
        <taxon>Actinomycetes</taxon>
        <taxon>Kitasatosporales</taxon>
        <taxon>Streptomycetaceae</taxon>
        <taxon>Streptomyces</taxon>
    </lineage>
</organism>
<reference evidence="4" key="1">
    <citation type="journal article" date="2019" name="Int. J. Syst. Evol. Microbiol.">
        <title>The Global Catalogue of Microorganisms (GCM) 10K type strain sequencing project: providing services to taxonomists for standard genome sequencing and annotation.</title>
        <authorList>
            <consortium name="The Broad Institute Genomics Platform"/>
            <consortium name="The Broad Institute Genome Sequencing Center for Infectious Disease"/>
            <person name="Wu L."/>
            <person name="Ma J."/>
        </authorList>
    </citation>
    <scope>NUCLEOTIDE SEQUENCE [LARGE SCALE GENOMIC DNA]</scope>
    <source>
        <strain evidence="4">JCM 4737</strain>
    </source>
</reference>